<protein>
    <recommendedName>
        <fullName evidence="3">Muramidase (Phage lambda lysozyme)</fullName>
    </recommendedName>
</protein>
<accession>A0A1H2VSE7</accession>
<dbReference type="GeneID" id="94021160"/>
<evidence type="ECO:0000313" key="2">
    <source>
        <dbReference type="Proteomes" id="UP000183076"/>
    </source>
</evidence>
<name>A0A1H2VSE7_9RHOB</name>
<dbReference type="STRING" id="60137.SAMN04488041_10340"/>
<dbReference type="EMBL" id="FNNB01000003">
    <property type="protein sequence ID" value="SDW71196.1"/>
    <property type="molecule type" value="Genomic_DNA"/>
</dbReference>
<dbReference type="Proteomes" id="UP000183076">
    <property type="component" value="Unassembled WGS sequence"/>
</dbReference>
<organism evidence="1 2">
    <name type="scientific">Sulfitobacter pontiacus</name>
    <dbReference type="NCBI Taxonomy" id="60137"/>
    <lineage>
        <taxon>Bacteria</taxon>
        <taxon>Pseudomonadati</taxon>
        <taxon>Pseudomonadota</taxon>
        <taxon>Alphaproteobacteria</taxon>
        <taxon>Rhodobacterales</taxon>
        <taxon>Roseobacteraceae</taxon>
        <taxon>Sulfitobacter</taxon>
    </lineage>
</organism>
<dbReference type="Gene3D" id="1.10.530.10">
    <property type="match status" value="1"/>
</dbReference>
<sequence length="253" mass="27789">MTNFFIMGDDMKVTCTLPIIATAALLAATTVSAEGFSLSGARSAMQSDISFNVMQSAGQGQIKLRHKVQPKAQVRSKTVSSRSRSFQELSGVSTAADLKSLIAWAEAGPKGYDAVQYGAKRLPPQRPTQMTIGEIYRWIDRTPGQPHAIGRYQFIPSTLRSLVRQAGLSKNDRFTSAVQDGLADILLVDAGFNAFKKGKISRHRFMENLARIWAGFPTSNGRSYYHGYAGNKAVISWNEFDAVMKKIFATKRG</sequence>
<dbReference type="RefSeq" id="WP_005851877.1">
    <property type="nucleotide sequence ID" value="NZ_CP160835.1"/>
</dbReference>
<dbReference type="InterPro" id="IPR023346">
    <property type="entry name" value="Lysozyme-like_dom_sf"/>
</dbReference>
<dbReference type="AlphaFoldDB" id="A0A1H2VSE7"/>
<dbReference type="SUPFAM" id="SSF53955">
    <property type="entry name" value="Lysozyme-like"/>
    <property type="match status" value="1"/>
</dbReference>
<proteinExistence type="predicted"/>
<gene>
    <name evidence="1" type="ORF">SAMN04488041_10340</name>
</gene>
<evidence type="ECO:0008006" key="3">
    <source>
        <dbReference type="Google" id="ProtNLM"/>
    </source>
</evidence>
<reference evidence="2" key="1">
    <citation type="submission" date="2016-10" db="EMBL/GenBank/DDBJ databases">
        <authorList>
            <person name="Varghese N."/>
            <person name="Submissions S."/>
        </authorList>
    </citation>
    <scope>NUCLEOTIDE SEQUENCE [LARGE SCALE GENOMIC DNA]</scope>
    <source>
        <strain evidence="2">DSM 10014</strain>
    </source>
</reference>
<evidence type="ECO:0000313" key="1">
    <source>
        <dbReference type="EMBL" id="SDW71196.1"/>
    </source>
</evidence>